<proteinExistence type="predicted"/>
<feature type="non-terminal residue" evidence="1">
    <location>
        <position position="63"/>
    </location>
</feature>
<reference evidence="1 2" key="1">
    <citation type="submission" date="2021-06" db="EMBL/GenBank/DDBJ databases">
        <authorList>
            <person name="Kallberg Y."/>
            <person name="Tangrot J."/>
            <person name="Rosling A."/>
        </authorList>
    </citation>
    <scope>NUCLEOTIDE SEQUENCE [LARGE SCALE GENOMIC DNA]</scope>
    <source>
        <strain evidence="1 2">120-4 pot B 10/14</strain>
    </source>
</reference>
<feature type="non-terminal residue" evidence="1">
    <location>
        <position position="1"/>
    </location>
</feature>
<evidence type="ECO:0000313" key="1">
    <source>
        <dbReference type="EMBL" id="CAG8854551.1"/>
    </source>
</evidence>
<comment type="caution">
    <text evidence="1">The sequence shown here is derived from an EMBL/GenBank/DDBJ whole genome shotgun (WGS) entry which is preliminary data.</text>
</comment>
<keyword evidence="2" id="KW-1185">Reference proteome</keyword>
<name>A0ABN7XH00_GIGMA</name>
<dbReference type="EMBL" id="CAJVQB010139626">
    <property type="protein sequence ID" value="CAG8854551.1"/>
    <property type="molecule type" value="Genomic_DNA"/>
</dbReference>
<accession>A0ABN7XH00</accession>
<gene>
    <name evidence="1" type="ORF">GMARGA_LOCUS43372</name>
</gene>
<dbReference type="Proteomes" id="UP000789901">
    <property type="component" value="Unassembled WGS sequence"/>
</dbReference>
<sequence length="63" mass="7621">ANIDSFGIIITKIFVERFYFNIKYDRMLTRISTKFEIIKIKAKYIQVKLALDLELLKLWMDTF</sequence>
<protein>
    <submittedName>
        <fullName evidence="1">32957_t:CDS:1</fullName>
    </submittedName>
</protein>
<organism evidence="1 2">
    <name type="scientific">Gigaspora margarita</name>
    <dbReference type="NCBI Taxonomy" id="4874"/>
    <lineage>
        <taxon>Eukaryota</taxon>
        <taxon>Fungi</taxon>
        <taxon>Fungi incertae sedis</taxon>
        <taxon>Mucoromycota</taxon>
        <taxon>Glomeromycotina</taxon>
        <taxon>Glomeromycetes</taxon>
        <taxon>Diversisporales</taxon>
        <taxon>Gigasporaceae</taxon>
        <taxon>Gigaspora</taxon>
    </lineage>
</organism>
<evidence type="ECO:0000313" key="2">
    <source>
        <dbReference type="Proteomes" id="UP000789901"/>
    </source>
</evidence>